<organism evidence="2 3">
    <name type="scientific">Candidatus Uhrbacteria bacterium RIFOXYC2_FULL_47_19</name>
    <dbReference type="NCBI Taxonomy" id="1802424"/>
    <lineage>
        <taxon>Bacteria</taxon>
        <taxon>Candidatus Uhriibacteriota</taxon>
    </lineage>
</organism>
<protein>
    <submittedName>
        <fullName evidence="2">Uncharacterized protein</fullName>
    </submittedName>
</protein>
<proteinExistence type="predicted"/>
<comment type="caution">
    <text evidence="2">The sequence shown here is derived from an EMBL/GenBank/DDBJ whole genome shotgun (WGS) entry which is preliminary data.</text>
</comment>
<dbReference type="Proteomes" id="UP000176988">
    <property type="component" value="Unassembled WGS sequence"/>
</dbReference>
<accession>A0A1F7WEB7</accession>
<dbReference type="EMBL" id="MGFG01000015">
    <property type="protein sequence ID" value="OGM01164.1"/>
    <property type="molecule type" value="Genomic_DNA"/>
</dbReference>
<evidence type="ECO:0000313" key="3">
    <source>
        <dbReference type="Proteomes" id="UP000176988"/>
    </source>
</evidence>
<dbReference type="AlphaFoldDB" id="A0A1F7WEB7"/>
<keyword evidence="1" id="KW-0812">Transmembrane</keyword>
<reference evidence="2 3" key="1">
    <citation type="journal article" date="2016" name="Nat. Commun.">
        <title>Thousands of microbial genomes shed light on interconnected biogeochemical processes in an aquifer system.</title>
        <authorList>
            <person name="Anantharaman K."/>
            <person name="Brown C.T."/>
            <person name="Hug L.A."/>
            <person name="Sharon I."/>
            <person name="Castelle C.J."/>
            <person name="Probst A.J."/>
            <person name="Thomas B.C."/>
            <person name="Singh A."/>
            <person name="Wilkins M.J."/>
            <person name="Karaoz U."/>
            <person name="Brodie E.L."/>
            <person name="Williams K.H."/>
            <person name="Hubbard S.S."/>
            <person name="Banfield J.F."/>
        </authorList>
    </citation>
    <scope>NUCLEOTIDE SEQUENCE [LARGE SCALE GENOMIC DNA]</scope>
</reference>
<sequence length="63" mass="7435">MDERFIKYSKISLALQIITILALLLLSWMVLLTYFKSVEARQVCVDREYQNLKAVICQDLNLR</sequence>
<feature type="transmembrane region" description="Helical" evidence="1">
    <location>
        <begin position="12"/>
        <end position="35"/>
    </location>
</feature>
<evidence type="ECO:0000256" key="1">
    <source>
        <dbReference type="SAM" id="Phobius"/>
    </source>
</evidence>
<keyword evidence="1" id="KW-0472">Membrane</keyword>
<keyword evidence="1" id="KW-1133">Transmembrane helix</keyword>
<gene>
    <name evidence="2" type="ORF">A2480_00255</name>
</gene>
<evidence type="ECO:0000313" key="2">
    <source>
        <dbReference type="EMBL" id="OGM01164.1"/>
    </source>
</evidence>
<name>A0A1F7WEB7_9BACT</name>